<dbReference type="EMBL" id="CAADFV010000222">
    <property type="protein sequence ID" value="VFK69942.1"/>
    <property type="molecule type" value="Genomic_DNA"/>
</dbReference>
<name>A0A451AV94_9GAMM</name>
<organism evidence="2">
    <name type="scientific">Candidatus Kentrum sp. TUN</name>
    <dbReference type="NCBI Taxonomy" id="2126343"/>
    <lineage>
        <taxon>Bacteria</taxon>
        <taxon>Pseudomonadati</taxon>
        <taxon>Pseudomonadota</taxon>
        <taxon>Gammaproteobacteria</taxon>
        <taxon>Candidatus Kentrum</taxon>
    </lineage>
</organism>
<accession>A0A451AV94</accession>
<protein>
    <submittedName>
        <fullName evidence="2">Uncharacterized protein</fullName>
    </submittedName>
</protein>
<dbReference type="AlphaFoldDB" id="A0A451AV94"/>
<reference evidence="2" key="1">
    <citation type="submission" date="2019-02" db="EMBL/GenBank/DDBJ databases">
        <authorList>
            <person name="Gruber-Vodicka R. H."/>
            <person name="Seah K. B. B."/>
        </authorList>
    </citation>
    <scope>NUCLEOTIDE SEQUENCE</scope>
    <source>
        <strain evidence="2">BECK_BY2</strain>
        <strain evidence="1">BECK_BY3</strain>
    </source>
</reference>
<dbReference type="EMBL" id="CAADFY010000224">
    <property type="protein sequence ID" value="VFK60654.1"/>
    <property type="molecule type" value="Genomic_DNA"/>
</dbReference>
<gene>
    <name evidence="2" type="ORF">BECKTUN1418E_GA0071001_12222</name>
    <name evidence="1" type="ORF">BECKTUN1418F_GA0071002_12244</name>
</gene>
<evidence type="ECO:0000313" key="2">
    <source>
        <dbReference type="EMBL" id="VFK69942.1"/>
    </source>
</evidence>
<proteinExistence type="predicted"/>
<evidence type="ECO:0000313" key="1">
    <source>
        <dbReference type="EMBL" id="VFK60654.1"/>
    </source>
</evidence>
<sequence>MRQKLPGWPNDERPIDGSRLGRFGKGNVPVFEYFLDYRLRYKYRQYRKNAWRKVLKYITKDRLDFTDSVGFKSPMSDVPHEKLGYGLTKVGTTI</sequence>